<dbReference type="EMBL" id="BTSX01000006">
    <property type="protein sequence ID" value="GMT05758.1"/>
    <property type="molecule type" value="Genomic_DNA"/>
</dbReference>
<evidence type="ECO:0000313" key="2">
    <source>
        <dbReference type="Proteomes" id="UP001432027"/>
    </source>
</evidence>
<proteinExistence type="predicted"/>
<accession>A0AAV5UHG8</accession>
<dbReference type="AlphaFoldDB" id="A0AAV5UHG8"/>
<feature type="non-terminal residue" evidence="1">
    <location>
        <position position="1"/>
    </location>
</feature>
<gene>
    <name evidence="1" type="ORF">PENTCL1PPCAC_27932</name>
</gene>
<reference evidence="1" key="1">
    <citation type="submission" date="2023-10" db="EMBL/GenBank/DDBJ databases">
        <title>Genome assembly of Pristionchus species.</title>
        <authorList>
            <person name="Yoshida K."/>
            <person name="Sommer R.J."/>
        </authorList>
    </citation>
    <scope>NUCLEOTIDE SEQUENCE</scope>
    <source>
        <strain evidence="1">RS0144</strain>
    </source>
</reference>
<sequence length="89" mass="10237">TSLVISSTCSFFRWTTYSLRFLRGRWQWGQHAPSCALPVPEHPERRSRRSTYRTPYFSDGSSRCVSAVLRVTPHRTTRIGPSPLSLLLL</sequence>
<dbReference type="Proteomes" id="UP001432027">
    <property type="component" value="Unassembled WGS sequence"/>
</dbReference>
<comment type="caution">
    <text evidence="1">The sequence shown here is derived from an EMBL/GenBank/DDBJ whole genome shotgun (WGS) entry which is preliminary data.</text>
</comment>
<protein>
    <submittedName>
        <fullName evidence="1">Uncharacterized protein</fullName>
    </submittedName>
</protein>
<organism evidence="1 2">
    <name type="scientific">Pristionchus entomophagus</name>
    <dbReference type="NCBI Taxonomy" id="358040"/>
    <lineage>
        <taxon>Eukaryota</taxon>
        <taxon>Metazoa</taxon>
        <taxon>Ecdysozoa</taxon>
        <taxon>Nematoda</taxon>
        <taxon>Chromadorea</taxon>
        <taxon>Rhabditida</taxon>
        <taxon>Rhabditina</taxon>
        <taxon>Diplogasteromorpha</taxon>
        <taxon>Diplogasteroidea</taxon>
        <taxon>Neodiplogasteridae</taxon>
        <taxon>Pristionchus</taxon>
    </lineage>
</organism>
<feature type="non-terminal residue" evidence="1">
    <location>
        <position position="89"/>
    </location>
</feature>
<name>A0AAV5UHG8_9BILA</name>
<keyword evidence="2" id="KW-1185">Reference proteome</keyword>
<evidence type="ECO:0000313" key="1">
    <source>
        <dbReference type="EMBL" id="GMT05758.1"/>
    </source>
</evidence>